<dbReference type="Pfam" id="PF14244">
    <property type="entry name" value="Retrotran_gag_3"/>
    <property type="match status" value="1"/>
</dbReference>
<comment type="caution">
    <text evidence="3">The sequence shown here is derived from an EMBL/GenBank/DDBJ whole genome shotgun (WGS) entry which is preliminary data.</text>
</comment>
<dbReference type="PANTHER" id="PTHR37610">
    <property type="entry name" value="CCHC-TYPE DOMAIN-CONTAINING PROTEIN"/>
    <property type="match status" value="1"/>
</dbReference>
<evidence type="ECO:0000313" key="4">
    <source>
        <dbReference type="Proteomes" id="UP000236291"/>
    </source>
</evidence>
<dbReference type="Proteomes" id="UP000236291">
    <property type="component" value="Unassembled WGS sequence"/>
</dbReference>
<dbReference type="InterPro" id="IPR029472">
    <property type="entry name" value="Copia-like_N"/>
</dbReference>
<dbReference type="EMBL" id="ASHM01052263">
    <property type="protein sequence ID" value="PNX86834.1"/>
    <property type="molecule type" value="Genomic_DNA"/>
</dbReference>
<dbReference type="PANTHER" id="PTHR37610:SF97">
    <property type="entry name" value="RETROTRANSPOSON GAG DOMAIN-CONTAINING PROTEIN"/>
    <property type="match status" value="1"/>
</dbReference>
<evidence type="ECO:0000256" key="1">
    <source>
        <dbReference type="SAM" id="MobiDB-lite"/>
    </source>
</evidence>
<organism evidence="3 4">
    <name type="scientific">Trifolium pratense</name>
    <name type="common">Red clover</name>
    <dbReference type="NCBI Taxonomy" id="57577"/>
    <lineage>
        <taxon>Eukaryota</taxon>
        <taxon>Viridiplantae</taxon>
        <taxon>Streptophyta</taxon>
        <taxon>Embryophyta</taxon>
        <taxon>Tracheophyta</taxon>
        <taxon>Spermatophyta</taxon>
        <taxon>Magnoliopsida</taxon>
        <taxon>eudicotyledons</taxon>
        <taxon>Gunneridae</taxon>
        <taxon>Pentapetalae</taxon>
        <taxon>rosids</taxon>
        <taxon>fabids</taxon>
        <taxon>Fabales</taxon>
        <taxon>Fabaceae</taxon>
        <taxon>Papilionoideae</taxon>
        <taxon>50 kb inversion clade</taxon>
        <taxon>NPAAA clade</taxon>
        <taxon>Hologalegina</taxon>
        <taxon>IRL clade</taxon>
        <taxon>Trifolieae</taxon>
        <taxon>Trifolium</taxon>
    </lineage>
</organism>
<dbReference type="ExpressionAtlas" id="A0A2K3M7S0">
    <property type="expression patterns" value="baseline"/>
</dbReference>
<feature type="compositionally biased region" description="Low complexity" evidence="1">
    <location>
        <begin position="10"/>
        <end position="21"/>
    </location>
</feature>
<evidence type="ECO:0000259" key="2">
    <source>
        <dbReference type="Pfam" id="PF14244"/>
    </source>
</evidence>
<reference evidence="3 4" key="1">
    <citation type="journal article" date="2014" name="Am. J. Bot.">
        <title>Genome assembly and annotation for red clover (Trifolium pratense; Fabaceae).</title>
        <authorList>
            <person name="Istvanek J."/>
            <person name="Jaros M."/>
            <person name="Krenek A."/>
            <person name="Repkova J."/>
        </authorList>
    </citation>
    <scope>NUCLEOTIDE SEQUENCE [LARGE SCALE GENOMIC DNA]</scope>
    <source>
        <strain evidence="4">cv. Tatra</strain>
        <tissue evidence="3">Young leaves</tissue>
    </source>
</reference>
<accession>A0A2K3M7S0</accession>
<name>A0A2K3M7S0_TRIPR</name>
<feature type="domain" description="Retrotransposon Copia-like N-terminal" evidence="2">
    <location>
        <begin position="91"/>
        <end position="122"/>
    </location>
</feature>
<proteinExistence type="predicted"/>
<protein>
    <recommendedName>
        <fullName evidence="2">Retrotransposon Copia-like N-terminal domain-containing protein</fullName>
    </recommendedName>
</protein>
<gene>
    <name evidence="3" type="ORF">L195_g042916</name>
</gene>
<reference evidence="3 4" key="2">
    <citation type="journal article" date="2017" name="Front. Plant Sci.">
        <title>Gene Classification and Mining of Molecular Markers Useful in Red Clover (Trifolium pratense) Breeding.</title>
        <authorList>
            <person name="Istvanek J."/>
            <person name="Dluhosova J."/>
            <person name="Dluhos P."/>
            <person name="Patkova L."/>
            <person name="Nedelnik J."/>
            <person name="Repkova J."/>
        </authorList>
    </citation>
    <scope>NUCLEOTIDE SEQUENCE [LARGE SCALE GENOMIC DNA]</scope>
    <source>
        <strain evidence="4">cv. Tatra</strain>
        <tissue evidence="3">Young leaves</tissue>
    </source>
</reference>
<feature type="region of interest" description="Disordered" evidence="1">
    <location>
        <begin position="1"/>
        <end position="25"/>
    </location>
</feature>
<dbReference type="AlphaFoldDB" id="A0A2K3M7S0"/>
<evidence type="ECO:0000313" key="3">
    <source>
        <dbReference type="EMBL" id="PNX86834.1"/>
    </source>
</evidence>
<sequence length="154" mass="16979">MSENLRIESGRSSSSSLSCSSFHDHDTEDDQTIATMLAEDETLHAGSRQLGKRLSHLDSIPVLTMALHAKNKLGFVDGSLTIQKKTFPLGNPSTVLVTPLLTGDNYGSWSRAAKMALRAQKKNLVLLMDLLPLQRRNKTFPLGNDAMIWLQIGF</sequence>